<dbReference type="AlphaFoldDB" id="A0A4R7VAY1"/>
<dbReference type="RefSeq" id="WP_208297787.1">
    <property type="nucleotide sequence ID" value="NZ_SOCP01000011.1"/>
</dbReference>
<evidence type="ECO:0008006" key="3">
    <source>
        <dbReference type="Google" id="ProtNLM"/>
    </source>
</evidence>
<dbReference type="EMBL" id="SOCP01000011">
    <property type="protein sequence ID" value="TDV46156.1"/>
    <property type="molecule type" value="Genomic_DNA"/>
</dbReference>
<reference evidence="1 2" key="1">
    <citation type="submission" date="2019-03" db="EMBL/GenBank/DDBJ databases">
        <title>Genomic Encyclopedia of Archaeal and Bacterial Type Strains, Phase II (KMG-II): from individual species to whole genera.</title>
        <authorList>
            <person name="Goeker M."/>
        </authorList>
    </citation>
    <scope>NUCLEOTIDE SEQUENCE [LARGE SCALE GENOMIC DNA]</scope>
    <source>
        <strain evidence="1 2">DSM 45499</strain>
    </source>
</reference>
<name>A0A4R7VAY1_9PSEU</name>
<evidence type="ECO:0000313" key="2">
    <source>
        <dbReference type="Proteomes" id="UP000294927"/>
    </source>
</evidence>
<keyword evidence="2" id="KW-1185">Reference proteome</keyword>
<protein>
    <recommendedName>
        <fullName evidence="3">Helix-turn-helix protein</fullName>
    </recommendedName>
</protein>
<accession>A0A4R7VAY1</accession>
<gene>
    <name evidence="1" type="ORF">CLV71_111114</name>
</gene>
<comment type="caution">
    <text evidence="1">The sequence shown here is derived from an EMBL/GenBank/DDBJ whole genome shotgun (WGS) entry which is preliminary data.</text>
</comment>
<organism evidence="1 2">
    <name type="scientific">Actinophytocola oryzae</name>
    <dbReference type="NCBI Taxonomy" id="502181"/>
    <lineage>
        <taxon>Bacteria</taxon>
        <taxon>Bacillati</taxon>
        <taxon>Actinomycetota</taxon>
        <taxon>Actinomycetes</taxon>
        <taxon>Pseudonocardiales</taxon>
        <taxon>Pseudonocardiaceae</taxon>
    </lineage>
</organism>
<proteinExistence type="predicted"/>
<sequence length="69" mass="7735">MTLEEAARMLDKTRSSLGRVEMGQSRADVHLVRSRMDLYHPDLVDLAREAAFPDCSGSGASPTRSSRWR</sequence>
<evidence type="ECO:0000313" key="1">
    <source>
        <dbReference type="EMBL" id="TDV46156.1"/>
    </source>
</evidence>
<dbReference type="Proteomes" id="UP000294927">
    <property type="component" value="Unassembled WGS sequence"/>
</dbReference>